<organism evidence="1 2">
    <name type="scientific">Sphaerospermopsis reniformis</name>
    <dbReference type="NCBI Taxonomy" id="531300"/>
    <lineage>
        <taxon>Bacteria</taxon>
        <taxon>Bacillati</taxon>
        <taxon>Cyanobacteriota</taxon>
        <taxon>Cyanophyceae</taxon>
        <taxon>Nostocales</taxon>
        <taxon>Aphanizomenonaceae</taxon>
        <taxon>Sphaerospermopsis</taxon>
    </lineage>
</organism>
<name>A0A480A261_9CYAN</name>
<protein>
    <submittedName>
        <fullName evidence="1">Uncharacterized protein</fullName>
    </submittedName>
</protein>
<proteinExistence type="predicted"/>
<keyword evidence="2" id="KW-1185">Reference proteome</keyword>
<reference evidence="2" key="1">
    <citation type="submission" date="2019-02" db="EMBL/GenBank/DDBJ databases">
        <title>Draft genome sequence of Sphaerospermopsis reniformis NIES-1949.</title>
        <authorList>
            <person name="Yamaguchi H."/>
            <person name="Suzuki S."/>
            <person name="Kawachi M."/>
        </authorList>
    </citation>
    <scope>NUCLEOTIDE SEQUENCE [LARGE SCALE GENOMIC DNA]</scope>
    <source>
        <strain evidence="2">NIES-1949</strain>
    </source>
</reference>
<accession>A0A480A261</accession>
<dbReference type="Proteomes" id="UP000300142">
    <property type="component" value="Unassembled WGS sequence"/>
</dbReference>
<comment type="caution">
    <text evidence="1">The sequence shown here is derived from an EMBL/GenBank/DDBJ whole genome shotgun (WGS) entry which is preliminary data.</text>
</comment>
<evidence type="ECO:0000313" key="1">
    <source>
        <dbReference type="EMBL" id="GCL39055.1"/>
    </source>
</evidence>
<dbReference type="AlphaFoldDB" id="A0A480A261"/>
<gene>
    <name evidence="1" type="ORF">SR1949_41760</name>
</gene>
<dbReference type="EMBL" id="BJCE01000203">
    <property type="protein sequence ID" value="GCL39055.1"/>
    <property type="molecule type" value="Genomic_DNA"/>
</dbReference>
<sequence>MVEQLLIQDIDHCDIPDTNLLVTEDDTQTGYLYGY</sequence>
<evidence type="ECO:0000313" key="2">
    <source>
        <dbReference type="Proteomes" id="UP000300142"/>
    </source>
</evidence>